<dbReference type="InParanoid" id="A0A061FJH5"/>
<gene>
    <name evidence="2" type="ORF">TCM_035710</name>
</gene>
<evidence type="ECO:0000313" key="2">
    <source>
        <dbReference type="EMBL" id="EOY16822.1"/>
    </source>
</evidence>
<feature type="region of interest" description="Disordered" evidence="1">
    <location>
        <begin position="40"/>
        <end position="59"/>
    </location>
</feature>
<dbReference type="Gramene" id="EOY16822">
    <property type="protein sequence ID" value="EOY16822"/>
    <property type="gene ID" value="TCM_035710"/>
</dbReference>
<evidence type="ECO:0000256" key="1">
    <source>
        <dbReference type="SAM" id="MobiDB-lite"/>
    </source>
</evidence>
<name>A0A061FJH5_THECC</name>
<sequence length="106" mass="11905">MQRPNGLNLILCFIFFSQIPNIRRLFRNGKEIGVPDHADTAAASKGDAARVSSSTGGADEDRVSCLLLQHLREENPDQQEHVLQFVGRCSERKIRTVTLVSTRRRS</sequence>
<dbReference type="Proteomes" id="UP000026915">
    <property type="component" value="Chromosome 8"/>
</dbReference>
<proteinExistence type="predicted"/>
<organism evidence="2 3">
    <name type="scientific">Theobroma cacao</name>
    <name type="common">Cacao</name>
    <name type="synonym">Cocoa</name>
    <dbReference type="NCBI Taxonomy" id="3641"/>
    <lineage>
        <taxon>Eukaryota</taxon>
        <taxon>Viridiplantae</taxon>
        <taxon>Streptophyta</taxon>
        <taxon>Embryophyta</taxon>
        <taxon>Tracheophyta</taxon>
        <taxon>Spermatophyta</taxon>
        <taxon>Magnoliopsida</taxon>
        <taxon>eudicotyledons</taxon>
        <taxon>Gunneridae</taxon>
        <taxon>Pentapetalae</taxon>
        <taxon>rosids</taxon>
        <taxon>malvids</taxon>
        <taxon>Malvales</taxon>
        <taxon>Malvaceae</taxon>
        <taxon>Byttnerioideae</taxon>
        <taxon>Theobroma</taxon>
    </lineage>
</organism>
<reference evidence="2 3" key="1">
    <citation type="journal article" date="2013" name="Genome Biol.">
        <title>The genome sequence of the most widely cultivated cacao type and its use to identify candidate genes regulating pod color.</title>
        <authorList>
            <person name="Motamayor J.C."/>
            <person name="Mockaitis K."/>
            <person name="Schmutz J."/>
            <person name="Haiminen N."/>
            <person name="Iii D.L."/>
            <person name="Cornejo O."/>
            <person name="Findley S.D."/>
            <person name="Zheng P."/>
            <person name="Utro F."/>
            <person name="Royaert S."/>
            <person name="Saski C."/>
            <person name="Jenkins J."/>
            <person name="Podicheti R."/>
            <person name="Zhao M."/>
            <person name="Scheffler B.E."/>
            <person name="Stack J.C."/>
            <person name="Feltus F.A."/>
            <person name="Mustiga G.M."/>
            <person name="Amores F."/>
            <person name="Phillips W."/>
            <person name="Marelli J.P."/>
            <person name="May G.D."/>
            <person name="Shapiro H."/>
            <person name="Ma J."/>
            <person name="Bustamante C.D."/>
            <person name="Schnell R.J."/>
            <person name="Main D."/>
            <person name="Gilbert D."/>
            <person name="Parida L."/>
            <person name="Kuhn D.N."/>
        </authorList>
    </citation>
    <scope>NUCLEOTIDE SEQUENCE [LARGE SCALE GENOMIC DNA]</scope>
    <source>
        <strain evidence="3">cv. Matina 1-6</strain>
    </source>
</reference>
<protein>
    <submittedName>
        <fullName evidence="2">Uncharacterized protein</fullName>
    </submittedName>
</protein>
<keyword evidence="3" id="KW-1185">Reference proteome</keyword>
<dbReference type="AlphaFoldDB" id="A0A061FJH5"/>
<dbReference type="EMBL" id="CM001886">
    <property type="protein sequence ID" value="EOY16822.1"/>
    <property type="molecule type" value="Genomic_DNA"/>
</dbReference>
<dbReference type="HOGENOM" id="CLU_2228080_0_0_1"/>
<evidence type="ECO:0000313" key="3">
    <source>
        <dbReference type="Proteomes" id="UP000026915"/>
    </source>
</evidence>
<accession>A0A061FJH5</accession>